<evidence type="ECO:0000256" key="1">
    <source>
        <dbReference type="ARBA" id="ARBA00001968"/>
    </source>
</evidence>
<dbReference type="HAMAP" id="MF_00528">
    <property type="entry name" value="Maf"/>
    <property type="match status" value="1"/>
</dbReference>
<evidence type="ECO:0000256" key="2">
    <source>
        <dbReference type="ARBA" id="ARBA00022801"/>
    </source>
</evidence>
<gene>
    <name evidence="5" type="ORF">GV832_04315</name>
</gene>
<keyword evidence="4" id="KW-0963">Cytoplasm</keyword>
<dbReference type="InterPro" id="IPR029001">
    <property type="entry name" value="ITPase-like_fam"/>
</dbReference>
<dbReference type="GO" id="GO:0005737">
    <property type="term" value="C:cytoplasm"/>
    <property type="evidence" value="ECO:0007669"/>
    <property type="project" value="UniProtKB-SubCell"/>
</dbReference>
<keyword evidence="6" id="KW-1185">Reference proteome</keyword>
<evidence type="ECO:0000313" key="5">
    <source>
        <dbReference type="EMBL" id="NBZ86795.1"/>
    </source>
</evidence>
<keyword evidence="3 4" id="KW-0546">Nucleotide metabolism</keyword>
<comment type="caution">
    <text evidence="4">Lacks conserved residue(s) required for the propagation of feature annotation.</text>
</comment>
<protein>
    <recommendedName>
        <fullName evidence="4">Nucleoside triphosphate pyrophosphatase</fullName>
        <ecNumber evidence="4">3.6.1.9</ecNumber>
    </recommendedName>
    <alternativeName>
        <fullName evidence="4">Nucleotide pyrophosphatase</fullName>
        <shortName evidence="4">Nucleotide PPase</shortName>
    </alternativeName>
</protein>
<dbReference type="AlphaFoldDB" id="A0AAE5BRN8"/>
<dbReference type="Gene3D" id="3.90.950.10">
    <property type="match status" value="1"/>
</dbReference>
<comment type="subcellular location">
    <subcellularLocation>
        <location evidence="4">Cytoplasm</location>
    </subcellularLocation>
</comment>
<name>A0AAE5BRN8_9RHOB</name>
<dbReference type="EC" id="3.6.1.9" evidence="4"/>
<proteinExistence type="inferred from homology"/>
<keyword evidence="2 4" id="KW-0378">Hydrolase</keyword>
<evidence type="ECO:0000256" key="3">
    <source>
        <dbReference type="ARBA" id="ARBA00023080"/>
    </source>
</evidence>
<sequence>MLLLASQSEIRLTLLRNAGLAVEAHPARIDEEALRESLQAEGATPRDVADALAEAKALKLATKHPGSLVLGCDQVLALGPRIFAKPGSPQEARVQLDELSGKTHQLLSALVLYHDMKPIWRHVGVARLTMVTPTPDWLEGYVARNWPAISHSVGAYQLESEGVRLFSQIEGDYFTILGLPLLPLLNYLSLRGFIPS</sequence>
<comment type="function">
    <text evidence="4">Nucleoside triphosphate pyrophosphatase. May have a dual role in cell division arrest and in preventing the incorporation of modified nucleotides into cellular nucleic acids.</text>
</comment>
<comment type="cofactor">
    <cofactor evidence="1 4">
        <name>a divalent metal cation</name>
        <dbReference type="ChEBI" id="CHEBI:60240"/>
    </cofactor>
</comment>
<dbReference type="Proteomes" id="UP001193501">
    <property type="component" value="Unassembled WGS sequence"/>
</dbReference>
<dbReference type="RefSeq" id="WP_168773606.1">
    <property type="nucleotide sequence ID" value="NZ_JAABNR010000003.1"/>
</dbReference>
<comment type="caution">
    <text evidence="5">The sequence shown here is derived from an EMBL/GenBank/DDBJ whole genome shotgun (WGS) entry which is preliminary data.</text>
</comment>
<feature type="active site" description="Proton acceptor" evidence="4">
    <location>
        <position position="73"/>
    </location>
</feature>
<dbReference type="SUPFAM" id="SSF52972">
    <property type="entry name" value="ITPase-like"/>
    <property type="match status" value="1"/>
</dbReference>
<dbReference type="Pfam" id="PF02545">
    <property type="entry name" value="Maf"/>
    <property type="match status" value="1"/>
</dbReference>
<dbReference type="PANTHER" id="PTHR43213:SF5">
    <property type="entry name" value="BIFUNCTIONAL DTTP_UTP PYROPHOSPHATASE_METHYLTRANSFERASE PROTEIN-RELATED"/>
    <property type="match status" value="1"/>
</dbReference>
<comment type="catalytic activity">
    <reaction evidence="4">
        <text>a 2'-deoxyribonucleoside 5'-triphosphate + H2O = a 2'-deoxyribonucleoside 5'-phosphate + diphosphate + H(+)</text>
        <dbReference type="Rhea" id="RHEA:44644"/>
        <dbReference type="ChEBI" id="CHEBI:15377"/>
        <dbReference type="ChEBI" id="CHEBI:15378"/>
        <dbReference type="ChEBI" id="CHEBI:33019"/>
        <dbReference type="ChEBI" id="CHEBI:61560"/>
        <dbReference type="ChEBI" id="CHEBI:65317"/>
        <dbReference type="EC" id="3.6.1.9"/>
    </reaction>
</comment>
<organism evidence="5 6">
    <name type="scientific">Stagnihabitans tardus</name>
    <dbReference type="NCBI Taxonomy" id="2699202"/>
    <lineage>
        <taxon>Bacteria</taxon>
        <taxon>Pseudomonadati</taxon>
        <taxon>Pseudomonadota</taxon>
        <taxon>Alphaproteobacteria</taxon>
        <taxon>Rhodobacterales</taxon>
        <taxon>Paracoccaceae</taxon>
        <taxon>Stagnihabitans</taxon>
    </lineage>
</organism>
<accession>A0AAE5BRN8</accession>
<reference evidence="5" key="1">
    <citation type="submission" date="2020-01" db="EMBL/GenBank/DDBJ databases">
        <authorList>
            <person name="Chen W.-M."/>
        </authorList>
    </citation>
    <scope>NUCLEOTIDE SEQUENCE</scope>
    <source>
        <strain evidence="5">CYK-10</strain>
    </source>
</reference>
<dbReference type="EMBL" id="JAABNR010000003">
    <property type="protein sequence ID" value="NBZ86795.1"/>
    <property type="molecule type" value="Genomic_DNA"/>
</dbReference>
<evidence type="ECO:0000256" key="4">
    <source>
        <dbReference type="HAMAP-Rule" id="MF_00528"/>
    </source>
</evidence>
<dbReference type="PANTHER" id="PTHR43213">
    <property type="entry name" value="BIFUNCTIONAL DTTP/UTP PYROPHOSPHATASE/METHYLTRANSFERASE PROTEIN-RELATED"/>
    <property type="match status" value="1"/>
</dbReference>
<dbReference type="GO" id="GO:0009117">
    <property type="term" value="P:nucleotide metabolic process"/>
    <property type="evidence" value="ECO:0007669"/>
    <property type="project" value="UniProtKB-KW"/>
</dbReference>
<dbReference type="CDD" id="cd00555">
    <property type="entry name" value="Maf"/>
    <property type="match status" value="1"/>
</dbReference>
<dbReference type="InterPro" id="IPR003697">
    <property type="entry name" value="Maf-like"/>
</dbReference>
<comment type="similarity">
    <text evidence="4">Belongs to the Maf family.</text>
</comment>
<dbReference type="PIRSF" id="PIRSF006305">
    <property type="entry name" value="Maf"/>
    <property type="match status" value="1"/>
</dbReference>
<evidence type="ECO:0000313" key="6">
    <source>
        <dbReference type="Proteomes" id="UP001193501"/>
    </source>
</evidence>
<comment type="catalytic activity">
    <reaction evidence="4">
        <text>a ribonucleoside 5'-triphosphate + H2O = a ribonucleoside 5'-phosphate + diphosphate + H(+)</text>
        <dbReference type="Rhea" id="RHEA:23996"/>
        <dbReference type="ChEBI" id="CHEBI:15377"/>
        <dbReference type="ChEBI" id="CHEBI:15378"/>
        <dbReference type="ChEBI" id="CHEBI:33019"/>
        <dbReference type="ChEBI" id="CHEBI:58043"/>
        <dbReference type="ChEBI" id="CHEBI:61557"/>
        <dbReference type="EC" id="3.6.1.9"/>
    </reaction>
</comment>
<dbReference type="GO" id="GO:0047429">
    <property type="term" value="F:nucleoside triphosphate diphosphatase activity"/>
    <property type="evidence" value="ECO:0007669"/>
    <property type="project" value="UniProtKB-EC"/>
</dbReference>